<feature type="region of interest" description="Disordered" evidence="2">
    <location>
        <begin position="56"/>
        <end position="76"/>
    </location>
</feature>
<dbReference type="GO" id="GO:0080044">
    <property type="term" value="F:quercetin 7-O-glucosyltransferase activity"/>
    <property type="evidence" value="ECO:0007669"/>
    <property type="project" value="TreeGrafter"/>
</dbReference>
<keyword evidence="4" id="KW-1185">Reference proteome</keyword>
<evidence type="ECO:0000313" key="4">
    <source>
        <dbReference type="Proteomes" id="UP000324897"/>
    </source>
</evidence>
<reference evidence="3 4" key="1">
    <citation type="journal article" date="2019" name="Sci. Rep.">
        <title>A high-quality genome of Eragrostis curvula grass provides insights into Poaceae evolution and supports new strategies to enhance forage quality.</title>
        <authorList>
            <person name="Carballo J."/>
            <person name="Santos B.A.C.M."/>
            <person name="Zappacosta D."/>
            <person name="Garbus I."/>
            <person name="Selva J.P."/>
            <person name="Gallo C.A."/>
            <person name="Diaz A."/>
            <person name="Albertini E."/>
            <person name="Caccamo M."/>
            <person name="Echenique V."/>
        </authorList>
    </citation>
    <scope>NUCLEOTIDE SEQUENCE [LARGE SCALE GENOMIC DNA]</scope>
    <source>
        <strain evidence="4">cv. Victoria</strain>
        <tissue evidence="3">Leaf</tissue>
    </source>
</reference>
<dbReference type="PANTHER" id="PTHR11926">
    <property type="entry name" value="GLUCOSYL/GLUCURONOSYL TRANSFERASES"/>
    <property type="match status" value="1"/>
</dbReference>
<dbReference type="Proteomes" id="UP000324897">
    <property type="component" value="Chromosome 3"/>
</dbReference>
<sequence length="183" mass="19524">MSVRRPHFLVLTFPFQGHIAPALRLAKRLLAASPDALVTFSTTEVAHGRMFPAKSTEEGAADGAVERDAGADGGDGRLEFAPFSDGTEAGYVRSSDKGSFNAYMVSFHADGARSVGELLDAFAARGRPVSRVVYTLLLPWAADVARERGFPSVPQSKTNQRDEAKLVSKPPYVGGILSETATI</sequence>
<comment type="caution">
    <text evidence="3">The sequence shown here is derived from an EMBL/GenBank/DDBJ whole genome shotgun (WGS) entry which is preliminary data.</text>
</comment>
<protein>
    <submittedName>
        <fullName evidence="3">Uncharacterized protein</fullName>
    </submittedName>
</protein>
<gene>
    <name evidence="3" type="ORF">EJB05_41435</name>
</gene>
<evidence type="ECO:0000256" key="2">
    <source>
        <dbReference type="SAM" id="MobiDB-lite"/>
    </source>
</evidence>
<evidence type="ECO:0000313" key="3">
    <source>
        <dbReference type="EMBL" id="TVU08050.1"/>
    </source>
</evidence>
<dbReference type="SUPFAM" id="SSF53756">
    <property type="entry name" value="UDP-Glycosyltransferase/glycogen phosphorylase"/>
    <property type="match status" value="1"/>
</dbReference>
<dbReference type="AlphaFoldDB" id="A0A5J9T9G1"/>
<comment type="similarity">
    <text evidence="1">Belongs to the UDP-glycosyltransferase family.</text>
</comment>
<evidence type="ECO:0000256" key="1">
    <source>
        <dbReference type="ARBA" id="ARBA00009995"/>
    </source>
</evidence>
<dbReference type="PANTHER" id="PTHR11926:SF1534">
    <property type="entry name" value="GLYCOSYLTRANSFERASE"/>
    <property type="match status" value="1"/>
</dbReference>
<organism evidence="3 4">
    <name type="scientific">Eragrostis curvula</name>
    <name type="common">weeping love grass</name>
    <dbReference type="NCBI Taxonomy" id="38414"/>
    <lineage>
        <taxon>Eukaryota</taxon>
        <taxon>Viridiplantae</taxon>
        <taxon>Streptophyta</taxon>
        <taxon>Embryophyta</taxon>
        <taxon>Tracheophyta</taxon>
        <taxon>Spermatophyta</taxon>
        <taxon>Magnoliopsida</taxon>
        <taxon>Liliopsida</taxon>
        <taxon>Poales</taxon>
        <taxon>Poaceae</taxon>
        <taxon>PACMAD clade</taxon>
        <taxon>Chloridoideae</taxon>
        <taxon>Eragrostideae</taxon>
        <taxon>Eragrostidinae</taxon>
        <taxon>Eragrostis</taxon>
    </lineage>
</organism>
<feature type="non-terminal residue" evidence="3">
    <location>
        <position position="1"/>
    </location>
</feature>
<dbReference type="GO" id="GO:0080043">
    <property type="term" value="F:quercetin 3-O-glucosyltransferase activity"/>
    <property type="evidence" value="ECO:0007669"/>
    <property type="project" value="TreeGrafter"/>
</dbReference>
<feature type="compositionally biased region" description="Basic and acidic residues" evidence="2">
    <location>
        <begin position="64"/>
        <end position="76"/>
    </location>
</feature>
<name>A0A5J9T9G1_9POAL</name>
<dbReference type="Gramene" id="TVU08050">
    <property type="protein sequence ID" value="TVU08050"/>
    <property type="gene ID" value="EJB05_41435"/>
</dbReference>
<proteinExistence type="inferred from homology"/>
<dbReference type="EMBL" id="RWGY01000039">
    <property type="protein sequence ID" value="TVU08050.1"/>
    <property type="molecule type" value="Genomic_DNA"/>
</dbReference>
<dbReference type="OrthoDB" id="5835829at2759"/>
<dbReference type="Gene3D" id="3.40.50.2000">
    <property type="entry name" value="Glycogen Phosphorylase B"/>
    <property type="match status" value="1"/>
</dbReference>
<accession>A0A5J9T9G1</accession>